<proteinExistence type="predicted"/>
<gene>
    <name evidence="1" type="ORF">DLD82_11410</name>
</gene>
<accession>A0A2V2MY86</accession>
<dbReference type="RefSeq" id="WP_109941254.1">
    <property type="nucleotide sequence ID" value="NZ_CP176366.1"/>
</dbReference>
<reference evidence="1 2" key="1">
    <citation type="submission" date="2018-05" db="EMBL/GenBank/DDBJ databases">
        <title>Draft genome of Methanospirillum stamsii Pt1.</title>
        <authorList>
            <person name="Dueholm M.S."/>
            <person name="Nielsen P.H."/>
            <person name="Bakmann L.F."/>
            <person name="Otzen D.E."/>
        </authorList>
    </citation>
    <scope>NUCLEOTIDE SEQUENCE [LARGE SCALE GENOMIC DNA]</scope>
    <source>
        <strain evidence="1 2">Pt1</strain>
    </source>
</reference>
<sequence length="365" mass="40391">MNKINPLLLKKIKFLLVIFLFNALVLQPVTADQLGNETCVSNSQSSVLLLNQNTTVYSLSDLPDISSDKNKTHGIILLHDQKAITNQQSTSVNNSLSIIQTGNNISINGPPSVSNINVPIFSSSKMPGDFQLQLNPGWNFLSTPKSLSIGNNTFEIFNNINTASHSIYGHDPVLGWKKIYKTEIFEPYTGIWIFSVQKESVSLFYDSGKIDTYKGKSLRKGWNAIGLPSMISIPTREALSSISDKWVFLIPFNSTTRALDVPIIKGWKGRYSDQYELVPGKGYWIYMSSDGTLISCDKNPDINVTGTVKYKTEMDNGWSFSIPGTIKGSISPETGLISIESSDAVITYGGKTYPLKMNINAFMEQ</sequence>
<name>A0A2V2MY86_9EURY</name>
<evidence type="ECO:0000313" key="1">
    <source>
        <dbReference type="EMBL" id="PWR73094.1"/>
    </source>
</evidence>
<dbReference type="Proteomes" id="UP000245934">
    <property type="component" value="Unassembled WGS sequence"/>
</dbReference>
<dbReference type="GeneID" id="97610942"/>
<dbReference type="AlphaFoldDB" id="A0A2V2MY86"/>
<keyword evidence="2" id="KW-1185">Reference proteome</keyword>
<dbReference type="EMBL" id="QGMZ01000022">
    <property type="protein sequence ID" value="PWR73094.1"/>
    <property type="molecule type" value="Genomic_DNA"/>
</dbReference>
<organism evidence="1 2">
    <name type="scientific">Methanospirillum stamsii</name>
    <dbReference type="NCBI Taxonomy" id="1277351"/>
    <lineage>
        <taxon>Archaea</taxon>
        <taxon>Methanobacteriati</taxon>
        <taxon>Methanobacteriota</taxon>
        <taxon>Stenosarchaea group</taxon>
        <taxon>Methanomicrobia</taxon>
        <taxon>Methanomicrobiales</taxon>
        <taxon>Methanospirillaceae</taxon>
        <taxon>Methanospirillum</taxon>
    </lineage>
</organism>
<comment type="caution">
    <text evidence="1">The sequence shown here is derived from an EMBL/GenBank/DDBJ whole genome shotgun (WGS) entry which is preliminary data.</text>
</comment>
<protein>
    <submittedName>
        <fullName evidence="1">Uncharacterized protein</fullName>
    </submittedName>
</protein>
<dbReference type="OrthoDB" id="59577at2157"/>
<evidence type="ECO:0000313" key="2">
    <source>
        <dbReference type="Proteomes" id="UP000245934"/>
    </source>
</evidence>